<protein>
    <submittedName>
        <fullName evidence="2">Putative methyltransferase regulatory domain protein</fullName>
    </submittedName>
</protein>
<dbReference type="InterPro" id="IPR018773">
    <property type="entry name" value="MeTrfase_reg_dom_prd"/>
</dbReference>
<dbReference type="RefSeq" id="WP_034928538.1">
    <property type="nucleotide sequence ID" value="NZ_JDSS02000032.1"/>
</dbReference>
<dbReference type="InterPro" id="IPR029063">
    <property type="entry name" value="SAM-dependent_MTases_sf"/>
</dbReference>
<dbReference type="Proteomes" id="UP000019812">
    <property type="component" value="Unassembled WGS sequence"/>
</dbReference>
<dbReference type="EMBL" id="JDSS02000032">
    <property type="protein sequence ID" value="KFB67150.1"/>
    <property type="molecule type" value="Genomic_DNA"/>
</dbReference>
<sequence length="511" mass="57364">MTDWTAGYVADIGYTYGYYTELNPLRLRLPFLNAGVICPNVGTACELGFGQGLSVGIHAAASLTKWYGTDFNPAQAGFAQEIASVSGANAHLFDQAFAEFCARPDLPDFDYIGLHGIWSWISDDNRAAIVDFLHRKLKVGGVLYISYNTQPGWAAMLPMRELLTDHADVLGSCGQGIVSRIDSALDFADRMLATHPAYARANPQVAERIKKMKGQNRNYLAHEYFNRDWHPMSFARMADWLAPAKLNFVCSAHYLDHVDSVNLADDQLAFLKEIPDSMFRETVRDFMCNTQFRRDYWVRGARQLDVFTRGQLLRAERVILLINRDAVELKVNGSRGEASLNDNVYNPILDLLSDHKARTLEQIERAVENKNIVFAQVLQAVMILIGKGDIALAQEESVVSRAKRFTDKLNLHLMNKCRGSNDLANLASPVTGGGLTVNRFQQLFLLARSLGKKTPEEWAQFVWQHLAILNQRITKEGVAIESVEDNMAELVRHATEFDRKNVPILKALQVV</sequence>
<evidence type="ECO:0000313" key="3">
    <source>
        <dbReference type="Proteomes" id="UP000019812"/>
    </source>
</evidence>
<keyword evidence="2" id="KW-0808">Transferase</keyword>
<dbReference type="AlphaFoldDB" id="A0A084XXF6"/>
<dbReference type="Gene3D" id="3.40.50.150">
    <property type="entry name" value="Vaccinia Virus protein VP39"/>
    <property type="match status" value="1"/>
</dbReference>
<keyword evidence="2" id="KW-0489">Methyltransferase</keyword>
<accession>A0A084XXF6</accession>
<reference evidence="2 3" key="1">
    <citation type="submission" date="2014-07" db="EMBL/GenBank/DDBJ databases">
        <title>Expanding our view of genomic diversity in Candidatus Accumulibacter clades.</title>
        <authorList>
            <person name="Skennerton C.T."/>
            <person name="Barr J.J."/>
            <person name="Slater F.R."/>
            <person name="Bond P.L."/>
            <person name="Tyson G.W."/>
        </authorList>
    </citation>
    <scope>NUCLEOTIDE SEQUENCE [LARGE SCALE GENOMIC DNA]</scope>
    <source>
        <strain evidence="3">SK-01</strain>
    </source>
</reference>
<evidence type="ECO:0000313" key="2">
    <source>
        <dbReference type="EMBL" id="KFB67150.1"/>
    </source>
</evidence>
<dbReference type="GO" id="GO:0032259">
    <property type="term" value="P:methylation"/>
    <property type="evidence" value="ECO:0007669"/>
    <property type="project" value="UniProtKB-KW"/>
</dbReference>
<name>A0A084XXF6_9PROT</name>
<dbReference type="GO" id="GO:0008168">
    <property type="term" value="F:methyltransferase activity"/>
    <property type="evidence" value="ECO:0007669"/>
    <property type="project" value="UniProtKB-KW"/>
</dbReference>
<gene>
    <name evidence="2" type="ORF">CAPSK01_003513</name>
</gene>
<dbReference type="STRING" id="1457154.CAPSK01_003513"/>
<feature type="domain" description="Methyltransferase regulatory" evidence="1">
    <location>
        <begin position="216"/>
        <end position="299"/>
    </location>
</feature>
<dbReference type="SUPFAM" id="SSF53335">
    <property type="entry name" value="S-adenosyl-L-methionine-dependent methyltransferases"/>
    <property type="match status" value="1"/>
</dbReference>
<evidence type="ECO:0000259" key="1">
    <source>
        <dbReference type="Pfam" id="PF10119"/>
    </source>
</evidence>
<comment type="caution">
    <text evidence="2">The sequence shown here is derived from an EMBL/GenBank/DDBJ whole genome shotgun (WGS) entry which is preliminary data.</text>
</comment>
<organism evidence="2 3">
    <name type="scientific">Candidatus Accumulibacter vicinus</name>
    <dbReference type="NCBI Taxonomy" id="2954382"/>
    <lineage>
        <taxon>Bacteria</taxon>
        <taxon>Pseudomonadati</taxon>
        <taxon>Pseudomonadota</taxon>
        <taxon>Betaproteobacteria</taxon>
        <taxon>Candidatus Accumulibacter</taxon>
    </lineage>
</organism>
<dbReference type="Pfam" id="PF10119">
    <property type="entry name" value="MethyTransf_Reg"/>
    <property type="match status" value="1"/>
</dbReference>
<proteinExistence type="predicted"/>